<feature type="region of interest" description="Disordered" evidence="2">
    <location>
        <begin position="382"/>
        <end position="408"/>
    </location>
</feature>
<organism evidence="3">
    <name type="scientific">Alexandrium monilatum</name>
    <dbReference type="NCBI Taxonomy" id="311494"/>
    <lineage>
        <taxon>Eukaryota</taxon>
        <taxon>Sar</taxon>
        <taxon>Alveolata</taxon>
        <taxon>Dinophyceae</taxon>
        <taxon>Gonyaulacales</taxon>
        <taxon>Pyrocystaceae</taxon>
        <taxon>Alexandrium</taxon>
    </lineage>
</organism>
<dbReference type="InterPro" id="IPR019734">
    <property type="entry name" value="TPR_rpt"/>
</dbReference>
<gene>
    <name evidence="3" type="ORF">AMON00008_LOCUS7199</name>
</gene>
<evidence type="ECO:0000256" key="1">
    <source>
        <dbReference type="ARBA" id="ARBA00022803"/>
    </source>
</evidence>
<evidence type="ECO:0000313" key="3">
    <source>
        <dbReference type="EMBL" id="CAE4567580.1"/>
    </source>
</evidence>
<dbReference type="GO" id="GO:0101031">
    <property type="term" value="C:protein folding chaperone complex"/>
    <property type="evidence" value="ECO:0007669"/>
    <property type="project" value="TreeGrafter"/>
</dbReference>
<reference evidence="3" key="1">
    <citation type="submission" date="2021-01" db="EMBL/GenBank/DDBJ databases">
        <authorList>
            <person name="Corre E."/>
            <person name="Pelletier E."/>
            <person name="Niang G."/>
            <person name="Scheremetjew M."/>
            <person name="Finn R."/>
            <person name="Kale V."/>
            <person name="Holt S."/>
            <person name="Cochrane G."/>
            <person name="Meng A."/>
            <person name="Brown T."/>
            <person name="Cohen L."/>
        </authorList>
    </citation>
    <scope>NUCLEOTIDE SEQUENCE</scope>
    <source>
        <strain evidence="3">CCMP3105</strain>
    </source>
</reference>
<dbReference type="Gene3D" id="1.25.40.10">
    <property type="entry name" value="Tetratricopeptide repeat domain"/>
    <property type="match status" value="1"/>
</dbReference>
<name>A0A7S4UBL5_9DINO</name>
<dbReference type="SUPFAM" id="SSF48452">
    <property type="entry name" value="TPR-like"/>
    <property type="match status" value="1"/>
</dbReference>
<proteinExistence type="predicted"/>
<dbReference type="InterPro" id="IPR011990">
    <property type="entry name" value="TPR-like_helical_dom_sf"/>
</dbReference>
<accession>A0A7S4UBL5</accession>
<sequence length="511" mass="54652">MAPAESFEEAKRAGDEAVRAGDYEAADTHYSDALALPSGGPARAAVLCNRSFARLQRKAWRPAAEDATDALAAQPEEKLRVKALFRRGLAREALGELEAADTDLNLALKAAPGNEGIVAAAKRVRAALPPKAPAPAWVPGQPYTTAAVMKLAAAVPGGLRGYLGMNENPCVRFACGIGVQAHERVGGLFAIRQALGPPQKAPEGVNVVTNDRDYQEKPNFDPEDGVCVEYDRGGNLKTVYQQLNEDLNGPWVTFNADGSMNLRETYCYSNGRVVSKLKSDVPDAFMAHVLRDVVVPVKKALGMGLAPGEEELCNQYLVNSDAVQPAPLSAPSGLDKKPRLDPYEFPRDEPMRRYGYGATWEELLNAAPAWEVGPAWVGPVPGATPADGAAEPRASPVPAPAQTSAFRPDEKAPVELLALQGVWVDEATDGPVGRVEGAMVVWHRSFRTRPTKLRPAEGGGVRMELEGSSYHATVERGLRTRLRWSDGDVWIRVGIASGPGSAAGMGRPEAE</sequence>
<keyword evidence="1" id="KW-0802">TPR repeat</keyword>
<protein>
    <submittedName>
        <fullName evidence="3">Uncharacterized protein</fullName>
    </submittedName>
</protein>
<dbReference type="PANTHER" id="PTHR46423:SF1">
    <property type="entry name" value="RNA POLYMERASE II-ASSOCIATED PROTEIN 3"/>
    <property type="match status" value="1"/>
</dbReference>
<dbReference type="SMART" id="SM00028">
    <property type="entry name" value="TPR"/>
    <property type="match status" value="2"/>
</dbReference>
<dbReference type="EMBL" id="HBNR01011186">
    <property type="protein sequence ID" value="CAE4567580.1"/>
    <property type="molecule type" value="Transcribed_RNA"/>
</dbReference>
<dbReference type="PANTHER" id="PTHR46423">
    <property type="entry name" value="RNA POLYMERASE II-ASSOCIATED PROTEIN 3"/>
    <property type="match status" value="1"/>
</dbReference>
<dbReference type="InterPro" id="IPR051966">
    <property type="entry name" value="RPAP3"/>
</dbReference>
<evidence type="ECO:0000256" key="2">
    <source>
        <dbReference type="SAM" id="MobiDB-lite"/>
    </source>
</evidence>
<dbReference type="AlphaFoldDB" id="A0A7S4UBL5"/>